<name>A0ABR4XG53_9MICO</name>
<organism evidence="3 4">
    <name type="scientific">Knoellia flava TL1</name>
    <dbReference type="NCBI Taxonomy" id="1385518"/>
    <lineage>
        <taxon>Bacteria</taxon>
        <taxon>Bacillati</taxon>
        <taxon>Actinomycetota</taxon>
        <taxon>Actinomycetes</taxon>
        <taxon>Micrococcales</taxon>
        <taxon>Intrasporangiaceae</taxon>
        <taxon>Knoellia</taxon>
    </lineage>
</organism>
<dbReference type="Pfam" id="PF10646">
    <property type="entry name" value="Germane"/>
    <property type="match status" value="1"/>
</dbReference>
<dbReference type="EMBL" id="AVPI01000020">
    <property type="protein sequence ID" value="KGN31579.1"/>
    <property type="molecule type" value="Genomic_DNA"/>
</dbReference>
<feature type="domain" description="GerMN" evidence="2">
    <location>
        <begin position="89"/>
        <end position="178"/>
    </location>
</feature>
<accession>A0ABR4XG53</accession>
<evidence type="ECO:0000313" key="3">
    <source>
        <dbReference type="EMBL" id="KGN31579.1"/>
    </source>
</evidence>
<feature type="signal peptide" evidence="1">
    <location>
        <begin position="1"/>
        <end position="27"/>
    </location>
</feature>
<reference evidence="3 4" key="1">
    <citation type="submission" date="2013-08" db="EMBL/GenBank/DDBJ databases">
        <title>The genome sequence of Knoellia flava.</title>
        <authorList>
            <person name="Zhu W."/>
            <person name="Wang G."/>
        </authorList>
    </citation>
    <scope>NUCLEOTIDE SEQUENCE [LARGE SCALE GENOMIC DNA]</scope>
    <source>
        <strain evidence="3 4">TL1</strain>
    </source>
</reference>
<keyword evidence="4" id="KW-1185">Reference proteome</keyword>
<feature type="chain" id="PRO_5045635037" description="GerMN domain-containing protein" evidence="1">
    <location>
        <begin position="28"/>
        <end position="203"/>
    </location>
</feature>
<evidence type="ECO:0000313" key="4">
    <source>
        <dbReference type="Proteomes" id="UP000029990"/>
    </source>
</evidence>
<keyword evidence="1" id="KW-0732">Signal</keyword>
<dbReference type="PROSITE" id="PS51257">
    <property type="entry name" value="PROKAR_LIPOPROTEIN"/>
    <property type="match status" value="1"/>
</dbReference>
<proteinExistence type="predicted"/>
<dbReference type="SMART" id="SM00909">
    <property type="entry name" value="Germane"/>
    <property type="match status" value="1"/>
</dbReference>
<evidence type="ECO:0000259" key="2">
    <source>
        <dbReference type="SMART" id="SM00909"/>
    </source>
</evidence>
<dbReference type="Proteomes" id="UP000029990">
    <property type="component" value="Unassembled WGS sequence"/>
</dbReference>
<sequence length="203" mass="20446">MSGTRRPRWVAPSVVGLAMAFATTACGAPSGSAARPIESVPYDLTAPAPAASSSSTPAPSRGPHVFLLRGDVLRPASPVIAGGDVRSTAARALETLVEGPSDQDRGAGLSTALGPEVRLSLTDLVDGRATVEIQVGEQALGAGRLPLVIGQIVLTLTSVPGVDEVVLTAEGSRIAAPLPGGALTDRPLRARDYAALTATPTAT</sequence>
<gene>
    <name evidence="3" type="ORF">N798_08600</name>
</gene>
<dbReference type="RefSeq" id="WP_052117070.1">
    <property type="nucleotide sequence ID" value="NZ_AVPI01000020.1"/>
</dbReference>
<comment type="caution">
    <text evidence="3">The sequence shown here is derived from an EMBL/GenBank/DDBJ whole genome shotgun (WGS) entry which is preliminary data.</text>
</comment>
<evidence type="ECO:0000256" key="1">
    <source>
        <dbReference type="SAM" id="SignalP"/>
    </source>
</evidence>
<dbReference type="InterPro" id="IPR019606">
    <property type="entry name" value="GerMN"/>
</dbReference>
<protein>
    <recommendedName>
        <fullName evidence="2">GerMN domain-containing protein</fullName>
    </recommendedName>
</protein>